<protein>
    <submittedName>
        <fullName evidence="1">Uncharacterized protein</fullName>
    </submittedName>
</protein>
<dbReference type="AlphaFoldDB" id="A0AAN6ZET7"/>
<reference evidence="1" key="1">
    <citation type="journal article" date="2023" name="Mol. Phylogenet. Evol.">
        <title>Genome-scale phylogeny and comparative genomics of the fungal order Sordariales.</title>
        <authorList>
            <person name="Hensen N."/>
            <person name="Bonometti L."/>
            <person name="Westerberg I."/>
            <person name="Brannstrom I.O."/>
            <person name="Guillou S."/>
            <person name="Cros-Aarteil S."/>
            <person name="Calhoun S."/>
            <person name="Haridas S."/>
            <person name="Kuo A."/>
            <person name="Mondo S."/>
            <person name="Pangilinan J."/>
            <person name="Riley R."/>
            <person name="LaButti K."/>
            <person name="Andreopoulos B."/>
            <person name="Lipzen A."/>
            <person name="Chen C."/>
            <person name="Yan M."/>
            <person name="Daum C."/>
            <person name="Ng V."/>
            <person name="Clum A."/>
            <person name="Steindorff A."/>
            <person name="Ohm R.A."/>
            <person name="Martin F."/>
            <person name="Silar P."/>
            <person name="Natvig D.O."/>
            <person name="Lalanne C."/>
            <person name="Gautier V."/>
            <person name="Ament-Velasquez S.L."/>
            <person name="Kruys A."/>
            <person name="Hutchinson M.I."/>
            <person name="Powell A.J."/>
            <person name="Barry K."/>
            <person name="Miller A.N."/>
            <person name="Grigoriev I.V."/>
            <person name="Debuchy R."/>
            <person name="Gladieux P."/>
            <person name="Hiltunen Thoren M."/>
            <person name="Johannesson H."/>
        </authorList>
    </citation>
    <scope>NUCLEOTIDE SEQUENCE</scope>
    <source>
        <strain evidence="1">CBS 123565</strain>
    </source>
</reference>
<sequence>MLPKPDSYHRPDICNAALAAMFSVPSEPKLSADRCCRSCPARLLSLLGSASTTNQARRLNSSATASRREATDGDAIFWFSPTSYPDAKGVYPATLQPSCSQDLISLGIMLSPPSHCFSTSTWTHTYVEVDEPATCLASERSDWSMTDAPDSRMRKGHQVLGVQHQQPSIGIQHGLESSCCLATCPSSPTPITRNTTPRSNGGACLAC</sequence>
<comment type="caution">
    <text evidence="1">The sequence shown here is derived from an EMBL/GenBank/DDBJ whole genome shotgun (WGS) entry which is preliminary data.</text>
</comment>
<evidence type="ECO:0000313" key="2">
    <source>
        <dbReference type="Proteomes" id="UP001304895"/>
    </source>
</evidence>
<name>A0AAN6ZET7_9PEZI</name>
<evidence type="ECO:0000313" key="1">
    <source>
        <dbReference type="EMBL" id="KAK4134859.1"/>
    </source>
</evidence>
<gene>
    <name evidence="1" type="ORF">BT67DRAFT_283581</name>
</gene>
<organism evidence="1 2">
    <name type="scientific">Trichocladium antarcticum</name>
    <dbReference type="NCBI Taxonomy" id="1450529"/>
    <lineage>
        <taxon>Eukaryota</taxon>
        <taxon>Fungi</taxon>
        <taxon>Dikarya</taxon>
        <taxon>Ascomycota</taxon>
        <taxon>Pezizomycotina</taxon>
        <taxon>Sordariomycetes</taxon>
        <taxon>Sordariomycetidae</taxon>
        <taxon>Sordariales</taxon>
        <taxon>Chaetomiaceae</taxon>
        <taxon>Trichocladium</taxon>
    </lineage>
</organism>
<proteinExistence type="predicted"/>
<dbReference type="EMBL" id="MU853407">
    <property type="protein sequence ID" value="KAK4134859.1"/>
    <property type="molecule type" value="Genomic_DNA"/>
</dbReference>
<keyword evidence="2" id="KW-1185">Reference proteome</keyword>
<reference evidence="1" key="2">
    <citation type="submission" date="2023-05" db="EMBL/GenBank/DDBJ databases">
        <authorList>
            <consortium name="Lawrence Berkeley National Laboratory"/>
            <person name="Steindorff A."/>
            <person name="Hensen N."/>
            <person name="Bonometti L."/>
            <person name="Westerberg I."/>
            <person name="Brannstrom I.O."/>
            <person name="Guillou S."/>
            <person name="Cros-Aarteil S."/>
            <person name="Calhoun S."/>
            <person name="Haridas S."/>
            <person name="Kuo A."/>
            <person name="Mondo S."/>
            <person name="Pangilinan J."/>
            <person name="Riley R."/>
            <person name="Labutti K."/>
            <person name="Andreopoulos B."/>
            <person name="Lipzen A."/>
            <person name="Chen C."/>
            <person name="Yanf M."/>
            <person name="Daum C."/>
            <person name="Ng V."/>
            <person name="Clum A."/>
            <person name="Ohm R."/>
            <person name="Martin F."/>
            <person name="Silar P."/>
            <person name="Natvig D."/>
            <person name="Lalanne C."/>
            <person name="Gautier V."/>
            <person name="Ament-Velasquez S.L."/>
            <person name="Kruys A."/>
            <person name="Hutchinson M.I."/>
            <person name="Powell A.J."/>
            <person name="Barry K."/>
            <person name="Miller A.N."/>
            <person name="Grigoriev I.V."/>
            <person name="Debuchy R."/>
            <person name="Gladieux P."/>
            <person name="Thoren M.H."/>
            <person name="Johannesson H."/>
        </authorList>
    </citation>
    <scope>NUCLEOTIDE SEQUENCE</scope>
    <source>
        <strain evidence="1">CBS 123565</strain>
    </source>
</reference>
<dbReference type="Proteomes" id="UP001304895">
    <property type="component" value="Unassembled WGS sequence"/>
</dbReference>
<accession>A0AAN6ZET7</accession>